<protein>
    <submittedName>
        <fullName evidence="2">Uncharacterized protein</fullName>
    </submittedName>
</protein>
<evidence type="ECO:0000256" key="1">
    <source>
        <dbReference type="SAM" id="Phobius"/>
    </source>
</evidence>
<dbReference type="AlphaFoldDB" id="A0A1H7IJ20"/>
<reference evidence="2 3" key="1">
    <citation type="submission" date="2016-10" db="EMBL/GenBank/DDBJ databases">
        <authorList>
            <person name="de Groot N.N."/>
        </authorList>
    </citation>
    <scope>NUCLEOTIDE SEQUENCE [LARGE SCALE GENOMIC DNA]</scope>
    <source>
        <strain evidence="2 3">CDM_5</strain>
    </source>
</reference>
<keyword evidence="1" id="KW-1133">Transmembrane helix</keyword>
<feature type="transmembrane region" description="Helical" evidence="1">
    <location>
        <begin position="49"/>
        <end position="70"/>
    </location>
</feature>
<feature type="transmembrane region" description="Helical" evidence="1">
    <location>
        <begin position="91"/>
        <end position="110"/>
    </location>
</feature>
<organism evidence="2 3">
    <name type="scientific">Haloferax larsenii</name>
    <dbReference type="NCBI Taxonomy" id="302484"/>
    <lineage>
        <taxon>Archaea</taxon>
        <taxon>Methanobacteriati</taxon>
        <taxon>Methanobacteriota</taxon>
        <taxon>Stenosarchaea group</taxon>
        <taxon>Halobacteria</taxon>
        <taxon>Halobacteriales</taxon>
        <taxon>Haloferacaceae</taxon>
        <taxon>Haloferax</taxon>
    </lineage>
</organism>
<sequence length="164" mass="17528">MHSRLVREVRSDVGTALFATEVLLSAVVLASVGLTLVSPLVPSAPLSDIGFSAAAATILVLTGTSLFAASRRIVRFLTGHGGVEMESFWRMLELMLAFFVAGIVAFTLRLGEFSVTVPHRTGNEIFVGLFFAYVLAGVGLAVIVFLRATWRVVEAEIQSALDSV</sequence>
<evidence type="ECO:0000313" key="3">
    <source>
        <dbReference type="Proteomes" id="UP000183894"/>
    </source>
</evidence>
<keyword evidence="1" id="KW-0472">Membrane</keyword>
<dbReference type="EMBL" id="FOAD01000001">
    <property type="protein sequence ID" value="SEK61727.1"/>
    <property type="molecule type" value="Genomic_DNA"/>
</dbReference>
<accession>A0A1H7IJ20</accession>
<keyword evidence="1" id="KW-0812">Transmembrane</keyword>
<evidence type="ECO:0000313" key="2">
    <source>
        <dbReference type="EMBL" id="SEK61727.1"/>
    </source>
</evidence>
<gene>
    <name evidence="2" type="ORF">SAMN04488691_101893</name>
</gene>
<feature type="transmembrane region" description="Helical" evidence="1">
    <location>
        <begin position="12"/>
        <end position="37"/>
    </location>
</feature>
<dbReference type="Proteomes" id="UP000183894">
    <property type="component" value="Unassembled WGS sequence"/>
</dbReference>
<proteinExistence type="predicted"/>
<feature type="transmembrane region" description="Helical" evidence="1">
    <location>
        <begin position="125"/>
        <end position="146"/>
    </location>
</feature>
<name>A0A1H7IJ20_HALLR</name>
<dbReference type="OrthoDB" id="293503at2157"/>
<dbReference type="RefSeq" id="WP_074792656.1">
    <property type="nucleotide sequence ID" value="NZ_FOAD01000001.1"/>
</dbReference>